<feature type="non-terminal residue" evidence="2">
    <location>
        <position position="1"/>
    </location>
</feature>
<name>A0A0V0GSX8_SOLCH</name>
<evidence type="ECO:0000256" key="1">
    <source>
        <dbReference type="SAM" id="Phobius"/>
    </source>
</evidence>
<keyword evidence="1" id="KW-0472">Membrane</keyword>
<sequence>ETPFEEYENKVGWPYKNKSKATQSSKKLLRIFVQAGVLSLIISMLQMEEYGLHGILMSTRLLRSQPLHNLFTV</sequence>
<protein>
    <submittedName>
        <fullName evidence="2">Putative ovule protein</fullName>
    </submittedName>
</protein>
<evidence type="ECO:0000313" key="2">
    <source>
        <dbReference type="EMBL" id="JAP11281.1"/>
    </source>
</evidence>
<organism evidence="2">
    <name type="scientific">Solanum chacoense</name>
    <name type="common">Chaco potato</name>
    <dbReference type="NCBI Taxonomy" id="4108"/>
    <lineage>
        <taxon>Eukaryota</taxon>
        <taxon>Viridiplantae</taxon>
        <taxon>Streptophyta</taxon>
        <taxon>Embryophyta</taxon>
        <taxon>Tracheophyta</taxon>
        <taxon>Spermatophyta</taxon>
        <taxon>Magnoliopsida</taxon>
        <taxon>eudicotyledons</taxon>
        <taxon>Gunneridae</taxon>
        <taxon>Pentapetalae</taxon>
        <taxon>asterids</taxon>
        <taxon>lamiids</taxon>
        <taxon>Solanales</taxon>
        <taxon>Solanaceae</taxon>
        <taxon>Solanoideae</taxon>
        <taxon>Solaneae</taxon>
        <taxon>Solanum</taxon>
    </lineage>
</organism>
<proteinExistence type="predicted"/>
<keyword evidence="1" id="KW-1133">Transmembrane helix</keyword>
<feature type="transmembrane region" description="Helical" evidence="1">
    <location>
        <begin position="28"/>
        <end position="47"/>
    </location>
</feature>
<dbReference type="EMBL" id="GEDG01031608">
    <property type="protein sequence ID" value="JAP11281.1"/>
    <property type="molecule type" value="Transcribed_RNA"/>
</dbReference>
<reference evidence="2" key="1">
    <citation type="submission" date="2015-12" db="EMBL/GenBank/DDBJ databases">
        <title>Gene expression during late stages of embryo sac development: a critical building block for successful pollen-pistil interactions.</title>
        <authorList>
            <person name="Liu Y."/>
            <person name="Joly V."/>
            <person name="Sabar M."/>
            <person name="Matton D.P."/>
        </authorList>
    </citation>
    <scope>NUCLEOTIDE SEQUENCE</scope>
</reference>
<keyword evidence="1" id="KW-0812">Transmembrane</keyword>
<accession>A0A0V0GSX8</accession>
<dbReference type="AlphaFoldDB" id="A0A0V0GSX8"/>